<feature type="domain" description="C2" evidence="9">
    <location>
        <begin position="491"/>
        <end position="619"/>
    </location>
</feature>
<organism evidence="10 11">
    <name type="scientific">Aegilops tauschii subsp. strangulata</name>
    <name type="common">Goatgrass</name>
    <dbReference type="NCBI Taxonomy" id="200361"/>
    <lineage>
        <taxon>Eukaryota</taxon>
        <taxon>Viridiplantae</taxon>
        <taxon>Streptophyta</taxon>
        <taxon>Embryophyta</taxon>
        <taxon>Tracheophyta</taxon>
        <taxon>Spermatophyta</taxon>
        <taxon>Magnoliopsida</taxon>
        <taxon>Liliopsida</taxon>
        <taxon>Poales</taxon>
        <taxon>Poaceae</taxon>
        <taxon>BOP clade</taxon>
        <taxon>Pooideae</taxon>
        <taxon>Triticodae</taxon>
        <taxon>Triticeae</taxon>
        <taxon>Triticinae</taxon>
        <taxon>Aegilops</taxon>
    </lineage>
</organism>
<dbReference type="SUPFAM" id="SSF49562">
    <property type="entry name" value="C2 domain (Calcium/lipid-binding domain, CaLB)"/>
    <property type="match status" value="4"/>
</dbReference>
<evidence type="ECO:0000256" key="1">
    <source>
        <dbReference type="ARBA" id="ARBA00004141"/>
    </source>
</evidence>
<evidence type="ECO:0000313" key="10">
    <source>
        <dbReference type="EnsemblPlants" id="AET2Gv21295900.1"/>
    </source>
</evidence>
<reference evidence="10" key="4">
    <citation type="submission" date="2019-03" db="UniProtKB">
        <authorList>
            <consortium name="EnsemblPlants"/>
        </authorList>
    </citation>
    <scope>IDENTIFICATION</scope>
</reference>
<keyword evidence="11" id="KW-1185">Reference proteome</keyword>
<dbReference type="Gramene" id="AET2Gv21295900.1">
    <property type="protein sequence ID" value="AET2Gv21295900.1"/>
    <property type="gene ID" value="AET2Gv21295900"/>
</dbReference>
<dbReference type="Proteomes" id="UP000015105">
    <property type="component" value="Chromosome 2D"/>
</dbReference>
<dbReference type="InterPro" id="IPR047255">
    <property type="entry name" value="C2D_MCTP_PRT_plant"/>
</dbReference>
<dbReference type="EnsemblPlants" id="AET2Gv21295900.1">
    <property type="protein sequence ID" value="AET2Gv21295900.1"/>
    <property type="gene ID" value="AET2Gv21295900"/>
</dbReference>
<feature type="domain" description="C2" evidence="9">
    <location>
        <begin position="29"/>
        <end position="156"/>
    </location>
</feature>
<keyword evidence="4" id="KW-0677">Repeat</keyword>
<dbReference type="InterPro" id="IPR000008">
    <property type="entry name" value="C2_dom"/>
</dbReference>
<feature type="compositionally biased region" description="Basic and acidic residues" evidence="7">
    <location>
        <begin position="250"/>
        <end position="262"/>
    </location>
</feature>
<keyword evidence="6 8" id="KW-0472">Membrane</keyword>
<feature type="region of interest" description="Disordered" evidence="7">
    <location>
        <begin position="297"/>
        <end position="328"/>
    </location>
</feature>
<evidence type="ECO:0000256" key="8">
    <source>
        <dbReference type="SAM" id="Phobius"/>
    </source>
</evidence>
<dbReference type="FunFam" id="2.60.40.150:FF:000090">
    <property type="entry name" value="C2 domain-containing protein"/>
    <property type="match status" value="1"/>
</dbReference>
<feature type="region of interest" description="Disordered" evidence="7">
    <location>
        <begin position="232"/>
        <end position="284"/>
    </location>
</feature>
<dbReference type="InterPro" id="IPR047259">
    <property type="entry name" value="QUIRKY-like"/>
</dbReference>
<evidence type="ECO:0000256" key="7">
    <source>
        <dbReference type="SAM" id="MobiDB-lite"/>
    </source>
</evidence>
<feature type="compositionally biased region" description="Polar residues" evidence="7">
    <location>
        <begin position="1"/>
        <end position="11"/>
    </location>
</feature>
<dbReference type="AlphaFoldDB" id="A0A453DLF0"/>
<dbReference type="CDD" id="cd04019">
    <property type="entry name" value="C2C_MCTP_PRT_plant"/>
    <property type="match status" value="1"/>
</dbReference>
<dbReference type="CDD" id="cd08378">
    <property type="entry name" value="C2B_MCTP_PRT_plant"/>
    <property type="match status" value="1"/>
</dbReference>
<feature type="domain" description="C2" evidence="9">
    <location>
        <begin position="328"/>
        <end position="448"/>
    </location>
</feature>
<accession>A0A453DLF0</accession>
<dbReference type="PANTHER" id="PTHR31425:SF27">
    <property type="entry name" value="OS04G0691800 PROTEIN"/>
    <property type="match status" value="1"/>
</dbReference>
<dbReference type="InterPro" id="IPR047257">
    <property type="entry name" value="C2B_MCTP_PRT_plant"/>
</dbReference>
<reference evidence="10" key="3">
    <citation type="journal article" date="2017" name="Nature">
        <title>Genome sequence of the progenitor of the wheat D genome Aegilops tauschii.</title>
        <authorList>
            <person name="Luo M.C."/>
            <person name="Gu Y.Q."/>
            <person name="Puiu D."/>
            <person name="Wang H."/>
            <person name="Twardziok S.O."/>
            <person name="Deal K.R."/>
            <person name="Huo N."/>
            <person name="Zhu T."/>
            <person name="Wang L."/>
            <person name="Wang Y."/>
            <person name="McGuire P.E."/>
            <person name="Liu S."/>
            <person name="Long H."/>
            <person name="Ramasamy R.K."/>
            <person name="Rodriguez J.C."/>
            <person name="Van S.L."/>
            <person name="Yuan L."/>
            <person name="Wang Z."/>
            <person name="Xia Z."/>
            <person name="Xiao L."/>
            <person name="Anderson O.D."/>
            <person name="Ouyang S."/>
            <person name="Liang Y."/>
            <person name="Zimin A.V."/>
            <person name="Pertea G."/>
            <person name="Qi P."/>
            <person name="Bennetzen J.L."/>
            <person name="Dai X."/>
            <person name="Dawson M.W."/>
            <person name="Muller H.G."/>
            <person name="Kugler K."/>
            <person name="Rivarola-Duarte L."/>
            <person name="Spannagl M."/>
            <person name="Mayer K.F.X."/>
            <person name="Lu F.H."/>
            <person name="Bevan M.W."/>
            <person name="Leroy P."/>
            <person name="Li P."/>
            <person name="You F.M."/>
            <person name="Sun Q."/>
            <person name="Liu Z."/>
            <person name="Lyons E."/>
            <person name="Wicker T."/>
            <person name="Salzberg S.L."/>
            <person name="Devos K.M."/>
            <person name="Dvorak J."/>
        </authorList>
    </citation>
    <scope>NUCLEOTIDE SEQUENCE [LARGE SCALE GENOMIC DNA]</scope>
    <source>
        <strain evidence="10">cv. AL8/78</strain>
    </source>
</reference>
<reference evidence="11" key="2">
    <citation type="journal article" date="2017" name="Nat. Plants">
        <title>The Aegilops tauschii genome reveals multiple impacts of transposons.</title>
        <authorList>
            <person name="Zhao G."/>
            <person name="Zou C."/>
            <person name="Li K."/>
            <person name="Wang K."/>
            <person name="Li T."/>
            <person name="Gao L."/>
            <person name="Zhang X."/>
            <person name="Wang H."/>
            <person name="Yang Z."/>
            <person name="Liu X."/>
            <person name="Jiang W."/>
            <person name="Mao L."/>
            <person name="Kong X."/>
            <person name="Jiao Y."/>
            <person name="Jia J."/>
        </authorList>
    </citation>
    <scope>NUCLEOTIDE SEQUENCE [LARGE SCALE GENOMIC DNA]</scope>
    <source>
        <strain evidence="11">cv. AL8/78</strain>
    </source>
</reference>
<feature type="compositionally biased region" description="Low complexity" evidence="7">
    <location>
        <begin position="232"/>
        <end position="249"/>
    </location>
</feature>
<feature type="compositionally biased region" description="Polar residues" evidence="7">
    <location>
        <begin position="19"/>
        <end position="28"/>
    </location>
</feature>
<feature type="domain" description="C2" evidence="9">
    <location>
        <begin position="670"/>
        <end position="784"/>
    </location>
</feature>
<sequence length="1086" mass="120246">FPKQSTYQPSQSREEQSTHGRPSSQTPAILQPIDIHTSQPPLAATMKLAVEVADAAELSAKDGSSSCNAFVEVEFDGQRQRTATRPGDLSPQWNETLVFDVRDPARLSALTVDVSVQHDRSLNDHNALRPHVFLGRVRVSGESVARSPDEAFLQRFPLDKRGLFSRVSGDIALRLYLVPDARDGDRVEQDHAAAAPAMDTGGGQQQNQQQPSQPVAGNLDPERMVRNVFSGEGPAGAAAASASGGPAAETKGKSGHDTREFRSIPASSGGGGNEPRRHTLHAMAAPPPPAGQTVVVPKPAGPAQAPPPGSQYGLTETKPPLPAKMGPRSGTAKIASTYDMVEPMSYLYVTVVKARDLPSMDLTGALDPYVEVKLGNFKGVTRHLEKNQNPVWRQTFAFSGAHLQASQLEVIVMDKDTLRDDFVGRVVFDMSDIPSRLPPDSPLAPQWYSLADAHGERFRHGHPLGEIMLAVWIGTQADEAFPEAWHSDAHSLSREGLTNTRSKVYYSPKLIYLKVSVIAAQDLIAADKGRPLAPTIAKIQMGSQIRRTRPGQPQGSANQSWNEEFMFVASEPFEDPLVVTVEEKVAAGRDEPIGRIIIPVASPYVPRNDLAKSIPSKWFNLSRGMTVDEAAAEATTGTKHREHSKTFASKIHLRMSLETAYHVLDESTHYSSDLQPAAKKLRKSAIGVLEVGILSARGLGGNKSPYCVAKYGSKWVRTRTLLGTAAPAWNEQYTWEVFDLSTVITVAVFDNNHLHHSDGKDQRIGKVRVRLATLESDRVYTHYYPLMALTPGGLKKTGELHLAVRFTCTAWANMLAQYGRPLLPKMHYSNPISVLQLDYLRFQAMQMVATRLGRSEPPLHREVVEYMLDVDSHMFSLRRSKANFYRITSLFSGVVAVGKWFDGICKWKNPLTTILVHVLFLILVCYPELILPTVFLYLFMIGVWNYRRRPRKPPHMDTVLSHAEQAHPDELDEEFDTFPTSKPSDVVRMRYDRLRSVAGRVQTVVGDLAMQGERAQSLLSWRDPRATAIFITMSLIVAVVLYITPFQVVAVVFGLFMLRHPRFRSKQPSVPFNFYKRLPAKGDMLL</sequence>
<dbReference type="PROSITE" id="PS50004">
    <property type="entry name" value="C2"/>
    <property type="match status" value="4"/>
</dbReference>
<dbReference type="STRING" id="200361.A0A453DLF0"/>
<feature type="region of interest" description="Disordered" evidence="7">
    <location>
        <begin position="184"/>
        <end position="219"/>
    </location>
</feature>
<dbReference type="InterPro" id="IPR047258">
    <property type="entry name" value="C2C_MCTP_PRT_plant"/>
</dbReference>
<dbReference type="InterPro" id="IPR035892">
    <property type="entry name" value="C2_domain_sf"/>
</dbReference>
<evidence type="ECO:0000256" key="5">
    <source>
        <dbReference type="ARBA" id="ARBA00022989"/>
    </source>
</evidence>
<reference evidence="10" key="5">
    <citation type="journal article" date="2021" name="G3 (Bethesda)">
        <title>Aegilops tauschii genome assembly Aet v5.0 features greater sequence contiguity and improved annotation.</title>
        <authorList>
            <person name="Wang L."/>
            <person name="Zhu T."/>
            <person name="Rodriguez J.C."/>
            <person name="Deal K.R."/>
            <person name="Dubcovsky J."/>
            <person name="McGuire P.E."/>
            <person name="Lux T."/>
            <person name="Spannagl M."/>
            <person name="Mayer K.F.X."/>
            <person name="Baldrich P."/>
            <person name="Meyers B.C."/>
            <person name="Huo N."/>
            <person name="Gu Y.Q."/>
            <person name="Zhou H."/>
            <person name="Devos K.M."/>
            <person name="Bennetzen J.L."/>
            <person name="Unver T."/>
            <person name="Budak H."/>
            <person name="Gulick P.J."/>
            <person name="Galiba G."/>
            <person name="Kalapos B."/>
            <person name="Nelson D.R."/>
            <person name="Li P."/>
            <person name="You F.M."/>
            <person name="Luo M.C."/>
            <person name="Dvorak J."/>
        </authorList>
    </citation>
    <scope>NUCLEOTIDE SEQUENCE [LARGE SCALE GENOMIC DNA]</scope>
    <source>
        <strain evidence="10">cv. AL8/78</strain>
    </source>
</reference>
<reference evidence="11" key="1">
    <citation type="journal article" date="2014" name="Science">
        <title>Ancient hybridizations among the ancestral genomes of bread wheat.</title>
        <authorList>
            <consortium name="International Wheat Genome Sequencing Consortium,"/>
            <person name="Marcussen T."/>
            <person name="Sandve S.R."/>
            <person name="Heier L."/>
            <person name="Spannagl M."/>
            <person name="Pfeifer M."/>
            <person name="Jakobsen K.S."/>
            <person name="Wulff B.B."/>
            <person name="Steuernagel B."/>
            <person name="Mayer K.F."/>
            <person name="Olsen O.A."/>
        </authorList>
    </citation>
    <scope>NUCLEOTIDE SEQUENCE [LARGE SCALE GENOMIC DNA]</scope>
    <source>
        <strain evidence="11">cv. AL8/78</strain>
    </source>
</reference>
<comment type="similarity">
    <text evidence="2">Belongs to the MCTP family.</text>
</comment>
<dbReference type="Gene3D" id="2.60.40.150">
    <property type="entry name" value="C2 domain"/>
    <property type="match status" value="4"/>
</dbReference>
<dbReference type="SMART" id="SM00239">
    <property type="entry name" value="C2"/>
    <property type="match status" value="4"/>
</dbReference>
<feature type="transmembrane region" description="Helical" evidence="8">
    <location>
        <begin position="914"/>
        <end position="944"/>
    </location>
</feature>
<name>A0A453DLF0_AEGTS</name>
<feature type="region of interest" description="Disordered" evidence="7">
    <location>
        <begin position="1"/>
        <end position="30"/>
    </location>
</feature>
<protein>
    <recommendedName>
        <fullName evidence="9">C2 domain-containing protein</fullName>
    </recommendedName>
</protein>
<dbReference type="Pfam" id="PF00168">
    <property type="entry name" value="C2"/>
    <property type="match status" value="4"/>
</dbReference>
<evidence type="ECO:0000256" key="3">
    <source>
        <dbReference type="ARBA" id="ARBA00022692"/>
    </source>
</evidence>
<keyword evidence="5 8" id="KW-1133">Transmembrane helix</keyword>
<evidence type="ECO:0000256" key="4">
    <source>
        <dbReference type="ARBA" id="ARBA00022737"/>
    </source>
</evidence>
<dbReference type="Pfam" id="PF08372">
    <property type="entry name" value="PRT_C"/>
    <property type="match status" value="1"/>
</dbReference>
<evidence type="ECO:0000313" key="11">
    <source>
        <dbReference type="Proteomes" id="UP000015105"/>
    </source>
</evidence>
<evidence type="ECO:0000256" key="6">
    <source>
        <dbReference type="ARBA" id="ARBA00023136"/>
    </source>
</evidence>
<dbReference type="PANTHER" id="PTHR31425">
    <property type="entry name" value="PHOSPHORIBOSYLANTHRANILATE TRANSFERASE ISOFORM 1"/>
    <property type="match status" value="1"/>
</dbReference>
<dbReference type="InterPro" id="IPR013583">
    <property type="entry name" value="MCTP_C"/>
</dbReference>
<dbReference type="GO" id="GO:0016020">
    <property type="term" value="C:membrane"/>
    <property type="evidence" value="ECO:0007669"/>
    <property type="project" value="UniProtKB-SubCell"/>
</dbReference>
<feature type="transmembrane region" description="Helical" evidence="8">
    <location>
        <begin position="1028"/>
        <end position="1058"/>
    </location>
</feature>
<comment type="subcellular location">
    <subcellularLocation>
        <location evidence="1">Membrane</location>
        <topology evidence="1">Multi-pass membrane protein</topology>
    </subcellularLocation>
</comment>
<evidence type="ECO:0000259" key="9">
    <source>
        <dbReference type="PROSITE" id="PS50004"/>
    </source>
</evidence>
<proteinExistence type="inferred from homology"/>
<evidence type="ECO:0000256" key="2">
    <source>
        <dbReference type="ARBA" id="ARBA00007923"/>
    </source>
</evidence>
<keyword evidence="3 8" id="KW-0812">Transmembrane</keyword>
<dbReference type="FunFam" id="2.60.40.150:FF:000128">
    <property type="entry name" value="C2 domain-containing protein"/>
    <property type="match status" value="1"/>
</dbReference>
<dbReference type="CDD" id="cd08379">
    <property type="entry name" value="C2D_MCTP_PRT_plant"/>
    <property type="match status" value="1"/>
</dbReference>